<dbReference type="AlphaFoldDB" id="A0A7W6F7I4"/>
<proteinExistence type="predicted"/>
<organism evidence="1 2">
    <name type="scientific">Methylobacterium brachythecii</name>
    <dbReference type="NCBI Taxonomy" id="1176177"/>
    <lineage>
        <taxon>Bacteria</taxon>
        <taxon>Pseudomonadati</taxon>
        <taxon>Pseudomonadota</taxon>
        <taxon>Alphaproteobacteria</taxon>
        <taxon>Hyphomicrobiales</taxon>
        <taxon>Methylobacteriaceae</taxon>
        <taxon>Methylobacterium</taxon>
    </lineage>
</organism>
<reference evidence="1 2" key="1">
    <citation type="submission" date="2020-08" db="EMBL/GenBank/DDBJ databases">
        <title>Genomic Encyclopedia of Type Strains, Phase IV (KMG-IV): sequencing the most valuable type-strain genomes for metagenomic binning, comparative biology and taxonomic classification.</title>
        <authorList>
            <person name="Goeker M."/>
        </authorList>
    </citation>
    <scope>NUCLEOTIDE SEQUENCE [LARGE SCALE GENOMIC DNA]</scope>
    <source>
        <strain evidence="1 2">DSM 24105</strain>
    </source>
</reference>
<sequence>MFQVMFQGDLFADYFQVYLHDADHPELPDDYTAESIARRLMAGPFGLILHTARNMTVPVCVEWHAERPEPELEAFQHVAEAGVACPTGRLVLAGLTDDVATAPRLAVRPGPIAVRASFAGLDTLDDSGLEGDDRYLVQLWPAQMPEGVAVLKLWPGA</sequence>
<dbReference type="RefSeq" id="WP_284211529.1">
    <property type="nucleotide sequence ID" value="NZ_BSPG01000014.1"/>
</dbReference>
<comment type="caution">
    <text evidence="1">The sequence shown here is derived from an EMBL/GenBank/DDBJ whole genome shotgun (WGS) entry which is preliminary data.</text>
</comment>
<evidence type="ECO:0000313" key="1">
    <source>
        <dbReference type="EMBL" id="MBB3903126.1"/>
    </source>
</evidence>
<name>A0A7W6F7I4_9HYPH</name>
<evidence type="ECO:0000313" key="2">
    <source>
        <dbReference type="Proteomes" id="UP000517759"/>
    </source>
</evidence>
<dbReference type="Proteomes" id="UP000517759">
    <property type="component" value="Unassembled WGS sequence"/>
</dbReference>
<accession>A0A7W6F7I4</accession>
<dbReference type="EMBL" id="JACIDN010000004">
    <property type="protein sequence ID" value="MBB3903126.1"/>
    <property type="molecule type" value="Genomic_DNA"/>
</dbReference>
<protein>
    <submittedName>
        <fullName evidence="1">Uncharacterized protein</fullName>
    </submittedName>
</protein>
<gene>
    <name evidence="1" type="ORF">GGR33_002628</name>
</gene>